<organism evidence="2 3">
    <name type="scientific">Lentinus brumalis</name>
    <dbReference type="NCBI Taxonomy" id="2498619"/>
    <lineage>
        <taxon>Eukaryota</taxon>
        <taxon>Fungi</taxon>
        <taxon>Dikarya</taxon>
        <taxon>Basidiomycota</taxon>
        <taxon>Agaricomycotina</taxon>
        <taxon>Agaricomycetes</taxon>
        <taxon>Polyporales</taxon>
        <taxon>Polyporaceae</taxon>
        <taxon>Lentinus</taxon>
    </lineage>
</organism>
<proteinExistence type="predicted"/>
<reference evidence="2 3" key="1">
    <citation type="journal article" date="2018" name="Biotechnol. Biofuels">
        <title>Integrative visual omics of the white-rot fungus Polyporus brumalis exposes the biotechnological potential of its oxidative enzymes for delignifying raw plant biomass.</title>
        <authorList>
            <person name="Miyauchi S."/>
            <person name="Rancon A."/>
            <person name="Drula E."/>
            <person name="Hage H."/>
            <person name="Chaduli D."/>
            <person name="Favel A."/>
            <person name="Grisel S."/>
            <person name="Henrissat B."/>
            <person name="Herpoel-Gimbert I."/>
            <person name="Ruiz-Duenas F.J."/>
            <person name="Chevret D."/>
            <person name="Hainaut M."/>
            <person name="Lin J."/>
            <person name="Wang M."/>
            <person name="Pangilinan J."/>
            <person name="Lipzen A."/>
            <person name="Lesage-Meessen L."/>
            <person name="Navarro D."/>
            <person name="Riley R."/>
            <person name="Grigoriev I.V."/>
            <person name="Zhou S."/>
            <person name="Raouche S."/>
            <person name="Rosso M.N."/>
        </authorList>
    </citation>
    <scope>NUCLEOTIDE SEQUENCE [LARGE SCALE GENOMIC DNA]</scope>
    <source>
        <strain evidence="2 3">BRFM 1820</strain>
    </source>
</reference>
<protein>
    <submittedName>
        <fullName evidence="2">Uncharacterized protein</fullName>
    </submittedName>
</protein>
<sequence length="196" mass="21040">MRPWHVEANSLPTALGRSIPRLNMYNYHGTRAESQSGLSPSSTVVGRRVYSSVQCHSESELRPSRPVSSASSYVPSSLPRLALNRANAGPTGPDATRTIDSMRSRLRATSTTSSASSVTAEDGTCYPPGRANFALRDRSAISMLGLPLSCQLARHRLPHPGLTLALSILQTLPLSKYRTSKLGGDPGGSQVRLRDV</sequence>
<feature type="region of interest" description="Disordered" evidence="1">
    <location>
        <begin position="82"/>
        <end position="123"/>
    </location>
</feature>
<evidence type="ECO:0000256" key="1">
    <source>
        <dbReference type="SAM" id="MobiDB-lite"/>
    </source>
</evidence>
<accession>A0A371CJG0</accession>
<name>A0A371CJG0_9APHY</name>
<keyword evidence="3" id="KW-1185">Reference proteome</keyword>
<evidence type="ECO:0000313" key="3">
    <source>
        <dbReference type="Proteomes" id="UP000256964"/>
    </source>
</evidence>
<dbReference type="Proteomes" id="UP000256964">
    <property type="component" value="Unassembled WGS sequence"/>
</dbReference>
<feature type="compositionally biased region" description="Low complexity" evidence="1">
    <location>
        <begin position="107"/>
        <end position="120"/>
    </location>
</feature>
<dbReference type="AlphaFoldDB" id="A0A371CJG0"/>
<dbReference type="EMBL" id="KZ857558">
    <property type="protein sequence ID" value="RDX40397.1"/>
    <property type="molecule type" value="Genomic_DNA"/>
</dbReference>
<gene>
    <name evidence="2" type="ORF">OH76DRAFT_358768</name>
</gene>
<evidence type="ECO:0000313" key="2">
    <source>
        <dbReference type="EMBL" id="RDX40397.1"/>
    </source>
</evidence>